<feature type="region of interest" description="Disordered" evidence="1">
    <location>
        <begin position="1"/>
        <end position="21"/>
    </location>
</feature>
<evidence type="ECO:0000256" key="1">
    <source>
        <dbReference type="SAM" id="MobiDB-lite"/>
    </source>
</evidence>
<feature type="transmembrane region" description="Helical" evidence="2">
    <location>
        <begin position="307"/>
        <end position="330"/>
    </location>
</feature>
<proteinExistence type="predicted"/>
<evidence type="ECO:0000313" key="4">
    <source>
        <dbReference type="Proteomes" id="UP000199497"/>
    </source>
</evidence>
<sequence>MSSRHDDHPAEESTAEARKRAPAALRRAAAATVAGAVVATSGFLGGGVAAAADPVVIGTCTEDVTSTEHGQPIVVSPRALDSRVKDAAGLTFPFDFDRIERIHQQFLETAPVPVGEVAEEERHFSGSDLADALAERVAGLPAVEGRGETMNFHVGNLALTCFGGVNVPGQPKPEPEPSDPPPSTPEQPTTTPPSESGEPDRTPENQPSEPPRQDRDPAGDEGNRQSEQGSGGARSNHSAGSAEQVAPSEYAYVPGSLPPWSDSSFGETPGGKATTGDLRETERHNQQNRVREAGSAHALPTGSGRRVALPVLLAAVSLAGVTAALIRTWVLRRA</sequence>
<feature type="compositionally biased region" description="Basic and acidic residues" evidence="1">
    <location>
        <begin position="1"/>
        <end position="19"/>
    </location>
</feature>
<keyword evidence="2" id="KW-1133">Transmembrane helix</keyword>
<feature type="region of interest" description="Disordered" evidence="1">
    <location>
        <begin position="165"/>
        <end position="300"/>
    </location>
</feature>
<feature type="compositionally biased region" description="Basic and acidic residues" evidence="1">
    <location>
        <begin position="211"/>
        <end position="224"/>
    </location>
</feature>
<keyword evidence="4" id="KW-1185">Reference proteome</keyword>
<reference evidence="4" key="1">
    <citation type="submission" date="2016-10" db="EMBL/GenBank/DDBJ databases">
        <authorList>
            <person name="Varghese N."/>
            <person name="Submissions S."/>
        </authorList>
    </citation>
    <scope>NUCLEOTIDE SEQUENCE [LARGE SCALE GENOMIC DNA]</scope>
    <source>
        <strain evidence="4">DSM 46732</strain>
    </source>
</reference>
<feature type="compositionally biased region" description="Low complexity" evidence="1">
    <location>
        <begin position="186"/>
        <end position="196"/>
    </location>
</feature>
<gene>
    <name evidence="3" type="ORF">SAMN04487905_109143</name>
</gene>
<name>A0A1H0VQV4_9ACTN</name>
<dbReference type="AlphaFoldDB" id="A0A1H0VQV4"/>
<dbReference type="RefSeq" id="WP_211481383.1">
    <property type="nucleotide sequence ID" value="NZ_FNJR01000009.1"/>
</dbReference>
<protein>
    <submittedName>
        <fullName evidence="3">Uncharacterized protein</fullName>
    </submittedName>
</protein>
<organism evidence="3 4">
    <name type="scientific">Actinopolyspora xinjiangensis</name>
    <dbReference type="NCBI Taxonomy" id="405564"/>
    <lineage>
        <taxon>Bacteria</taxon>
        <taxon>Bacillati</taxon>
        <taxon>Actinomycetota</taxon>
        <taxon>Actinomycetes</taxon>
        <taxon>Actinopolysporales</taxon>
        <taxon>Actinopolysporaceae</taxon>
        <taxon>Actinopolyspora</taxon>
    </lineage>
</organism>
<evidence type="ECO:0000256" key="2">
    <source>
        <dbReference type="SAM" id="Phobius"/>
    </source>
</evidence>
<feature type="compositionally biased region" description="Polar residues" evidence="1">
    <location>
        <begin position="225"/>
        <end position="241"/>
    </location>
</feature>
<feature type="compositionally biased region" description="Basic and acidic residues" evidence="1">
    <location>
        <begin position="277"/>
        <end position="294"/>
    </location>
</feature>
<keyword evidence="2" id="KW-0812">Transmembrane</keyword>
<accession>A0A1H0VQV4</accession>
<dbReference type="STRING" id="405564.SAMN04487905_109143"/>
<dbReference type="EMBL" id="FNJR01000009">
    <property type="protein sequence ID" value="SDP80476.1"/>
    <property type="molecule type" value="Genomic_DNA"/>
</dbReference>
<dbReference type="Proteomes" id="UP000199497">
    <property type="component" value="Unassembled WGS sequence"/>
</dbReference>
<keyword evidence="2" id="KW-0472">Membrane</keyword>
<evidence type="ECO:0000313" key="3">
    <source>
        <dbReference type="EMBL" id="SDP80476.1"/>
    </source>
</evidence>